<dbReference type="AlphaFoldDB" id="A0A3S0QFD7"/>
<organism evidence="1 2">
    <name type="scientific">Chryseobacterium arthrosphaerae</name>
    <dbReference type="NCBI Taxonomy" id="651561"/>
    <lineage>
        <taxon>Bacteria</taxon>
        <taxon>Pseudomonadati</taxon>
        <taxon>Bacteroidota</taxon>
        <taxon>Flavobacteriia</taxon>
        <taxon>Flavobacteriales</taxon>
        <taxon>Weeksellaceae</taxon>
        <taxon>Chryseobacterium group</taxon>
        <taxon>Chryseobacterium</taxon>
    </lineage>
</organism>
<dbReference type="Proteomes" id="UP000276953">
    <property type="component" value="Unassembled WGS sequence"/>
</dbReference>
<dbReference type="EMBL" id="RYFC01000003">
    <property type="protein sequence ID" value="RTZ46133.1"/>
    <property type="molecule type" value="Genomic_DNA"/>
</dbReference>
<comment type="caution">
    <text evidence="1">The sequence shown here is derived from an EMBL/GenBank/DDBJ whole genome shotgun (WGS) entry which is preliminary data.</text>
</comment>
<evidence type="ECO:0000313" key="2">
    <source>
        <dbReference type="Proteomes" id="UP000276953"/>
    </source>
</evidence>
<protein>
    <submittedName>
        <fullName evidence="1">Uncharacterized protein</fullName>
    </submittedName>
</protein>
<evidence type="ECO:0000313" key="1">
    <source>
        <dbReference type="EMBL" id="RTZ46133.1"/>
    </source>
</evidence>
<proteinExistence type="predicted"/>
<name>A0A3S0QFD7_9FLAO</name>
<accession>A0A3S0QFD7</accession>
<reference evidence="1 2" key="1">
    <citation type="submission" date="2018-12" db="EMBL/GenBank/DDBJ databases">
        <title>Draft Genome Sequence of Chryseobacterium arthrosphaerae strain ED882-96 Isolated from the Blood of a Patient with Liver Cirrhosis in Taiwan.</title>
        <authorList>
            <person name="Lin J.-N."/>
            <person name="Lai C.-H."/>
            <person name="Yang C.-H."/>
            <person name="Huang Y.-H."/>
        </authorList>
    </citation>
    <scope>NUCLEOTIDE SEQUENCE [LARGE SCALE GENOMIC DNA]</scope>
    <source>
        <strain evidence="1 2">ED882-96</strain>
    </source>
</reference>
<gene>
    <name evidence="1" type="ORF">EJ377_16835</name>
</gene>
<sequence>MRWTSTIGERPNTTFLYYAGAASGFKRKCHRRKQYKRFVDSMRSSVLTAFYTPPEVIDAVSSVLRDSGLKIDKFLEPPQVSAHLYNPFRKIKKPMLLLTKRFANGQILKQLYPANNIRISGFEEIPKRNKAVTMLLPAISVR</sequence>